<dbReference type="SUPFAM" id="SSF57850">
    <property type="entry name" value="RING/U-box"/>
    <property type="match status" value="1"/>
</dbReference>
<dbReference type="InterPro" id="IPR057427">
    <property type="entry name" value="WAV3_C"/>
</dbReference>
<dbReference type="Pfam" id="PF13519">
    <property type="entry name" value="VWA_2"/>
    <property type="match status" value="1"/>
</dbReference>
<name>A0AAN7MUJ1_TRANT</name>
<evidence type="ECO:0000259" key="3">
    <source>
        <dbReference type="PROSITE" id="PS50234"/>
    </source>
</evidence>
<keyword evidence="5" id="KW-1185">Reference proteome</keyword>
<dbReference type="PROSITE" id="PS50089">
    <property type="entry name" value="ZF_RING_2"/>
    <property type="match status" value="1"/>
</dbReference>
<dbReference type="PANTHER" id="PTHR10579:SF59">
    <property type="entry name" value="E3 UBIQUITIN-PROTEIN LIGASE EDA40-RELATED"/>
    <property type="match status" value="1"/>
</dbReference>
<evidence type="ECO:0000256" key="1">
    <source>
        <dbReference type="PROSITE-ProRule" id="PRU00175"/>
    </source>
</evidence>
<proteinExistence type="predicted"/>
<accession>A0AAN7MUJ1</accession>
<sequence length="815" mass="88732">MVIGWRRAFCTSIPKEDRGTKVLTDKEQQNQTSAASSPRISSKFGFFSTLSTPRLQPQPDSTASGLRCRTGTTAAACASAPQSPRLQCKTIKAPTPKKCSSAPSSPRLFHLSSSSPSSPKTVSSFSFLKASLRLSRTRCGICVQSVKAGQGTAIFTAECSHTFHFPCIAAHVRVNRVLVCPVCSSTWKELPLLDNFSSSPILTIQSSPKTDLVMDVKNSTVESKILRVYNDDEPLQSPNSLARFNPIPESDESIEELQQDGAVEFQGFFVGSTASPVSLCSRPARNSVEVSLLPDVAVVSVNKSCGTYAVVLKVKAPPAPATSSPARAPVDLVAVLDVSASMDGDKLHVMKRAMRLVISSLTDTDRLSIVAFSATSKRLLPLRRMNGNGRRSARRIVEAIGCTGQPASVNDALKKAAKVLEDRREKNSVATIMLLSDGHDQRVHTTAVNRKPSSYPIVTSTRLGHVPVHAVGFSDSAKAAIQEEAFGKYLTGLLCVAVQDLRLQLGFVPGSNPAEVTAVYSLIGRPAALGRGLIRVGDLYAEEERELLVELKIRDFANGSRHVISVGSSYKDPPSQELVYSKEQHIPVPQPQAVRSPRIQRLKNLHVTARAIAESRRLIDRDDLRGAYRMLSSARSLLVQSGLGSEDEFLRCMEAELTELQRLRHAAETQRSESHAAGRIEEKPEQITPTSAWRAAERLAKVAIMRKSLNRAPTSCRVIKELGRCHHPSGKFTVDGLVETAKQDVLVLGMCEGLRGFSEPDIGIATRFCVKPKVWLLHLKMGKEGWMMWGTELNKGCMEVVVVVEFVLLLSSLGL</sequence>
<evidence type="ECO:0008006" key="6">
    <source>
        <dbReference type="Google" id="ProtNLM"/>
    </source>
</evidence>
<dbReference type="GO" id="GO:0008270">
    <property type="term" value="F:zinc ion binding"/>
    <property type="evidence" value="ECO:0007669"/>
    <property type="project" value="UniProtKB-KW"/>
</dbReference>
<feature type="domain" description="RING-type" evidence="2">
    <location>
        <begin position="139"/>
        <end position="184"/>
    </location>
</feature>
<dbReference type="Pfam" id="PF25243">
    <property type="entry name" value="WAV3_C"/>
    <property type="match status" value="1"/>
</dbReference>
<dbReference type="InterPro" id="IPR051266">
    <property type="entry name" value="CLCR"/>
</dbReference>
<dbReference type="SMART" id="SM00184">
    <property type="entry name" value="RING"/>
    <property type="match status" value="1"/>
</dbReference>
<keyword evidence="1" id="KW-0862">Zinc</keyword>
<dbReference type="Pfam" id="PF17123">
    <property type="entry name" value="zf-RING_11"/>
    <property type="match status" value="1"/>
</dbReference>
<keyword evidence="1" id="KW-0863">Zinc-finger</keyword>
<dbReference type="AlphaFoldDB" id="A0AAN7MUJ1"/>
<comment type="caution">
    <text evidence="4">The sequence shown here is derived from an EMBL/GenBank/DDBJ whole genome shotgun (WGS) entry which is preliminary data.</text>
</comment>
<organism evidence="4 5">
    <name type="scientific">Trapa natans</name>
    <name type="common">Water chestnut</name>
    <dbReference type="NCBI Taxonomy" id="22666"/>
    <lineage>
        <taxon>Eukaryota</taxon>
        <taxon>Viridiplantae</taxon>
        <taxon>Streptophyta</taxon>
        <taxon>Embryophyta</taxon>
        <taxon>Tracheophyta</taxon>
        <taxon>Spermatophyta</taxon>
        <taxon>Magnoliopsida</taxon>
        <taxon>eudicotyledons</taxon>
        <taxon>Gunneridae</taxon>
        <taxon>Pentapetalae</taxon>
        <taxon>rosids</taxon>
        <taxon>malvids</taxon>
        <taxon>Myrtales</taxon>
        <taxon>Lythraceae</taxon>
        <taxon>Trapa</taxon>
    </lineage>
</organism>
<feature type="domain" description="VWFA" evidence="3">
    <location>
        <begin position="331"/>
        <end position="483"/>
    </location>
</feature>
<dbReference type="CDD" id="cd23114">
    <property type="entry name" value="RING-H2_WAVH2"/>
    <property type="match status" value="1"/>
</dbReference>
<dbReference type="SMART" id="SM00327">
    <property type="entry name" value="VWA"/>
    <property type="match status" value="1"/>
</dbReference>
<evidence type="ECO:0000259" key="2">
    <source>
        <dbReference type="PROSITE" id="PS50089"/>
    </source>
</evidence>
<evidence type="ECO:0000313" key="4">
    <source>
        <dbReference type="EMBL" id="KAK4802330.1"/>
    </source>
</evidence>
<dbReference type="SUPFAM" id="SSF53300">
    <property type="entry name" value="vWA-like"/>
    <property type="match status" value="1"/>
</dbReference>
<keyword evidence="1" id="KW-0479">Metal-binding</keyword>
<gene>
    <name evidence="4" type="ORF">SAY86_000533</name>
</gene>
<dbReference type="Gene3D" id="3.40.50.410">
    <property type="entry name" value="von Willebrand factor, type A domain"/>
    <property type="match status" value="1"/>
</dbReference>
<dbReference type="InterPro" id="IPR002035">
    <property type="entry name" value="VWF_A"/>
</dbReference>
<reference evidence="4 5" key="1">
    <citation type="journal article" date="2023" name="Hortic Res">
        <title>Pangenome of water caltrop reveals structural variations and asymmetric subgenome divergence after allopolyploidization.</title>
        <authorList>
            <person name="Zhang X."/>
            <person name="Chen Y."/>
            <person name="Wang L."/>
            <person name="Yuan Y."/>
            <person name="Fang M."/>
            <person name="Shi L."/>
            <person name="Lu R."/>
            <person name="Comes H.P."/>
            <person name="Ma Y."/>
            <person name="Chen Y."/>
            <person name="Huang G."/>
            <person name="Zhou Y."/>
            <person name="Zheng Z."/>
            <person name="Qiu Y."/>
        </authorList>
    </citation>
    <scope>NUCLEOTIDE SEQUENCE [LARGE SCALE GENOMIC DNA]</scope>
    <source>
        <strain evidence="4">F231</strain>
    </source>
</reference>
<protein>
    <recommendedName>
        <fullName evidence="6">Zinc finger family protein</fullName>
    </recommendedName>
</protein>
<dbReference type="PROSITE" id="PS50234">
    <property type="entry name" value="VWFA"/>
    <property type="match status" value="1"/>
</dbReference>
<dbReference type="InterPro" id="IPR013083">
    <property type="entry name" value="Znf_RING/FYVE/PHD"/>
</dbReference>
<dbReference type="InterPro" id="IPR001841">
    <property type="entry name" value="Znf_RING"/>
</dbReference>
<dbReference type="EMBL" id="JAXQNO010000002">
    <property type="protein sequence ID" value="KAK4802330.1"/>
    <property type="molecule type" value="Genomic_DNA"/>
</dbReference>
<dbReference type="Proteomes" id="UP001346149">
    <property type="component" value="Unassembled WGS sequence"/>
</dbReference>
<dbReference type="InterPro" id="IPR036465">
    <property type="entry name" value="vWFA_dom_sf"/>
</dbReference>
<dbReference type="Gene3D" id="3.30.40.10">
    <property type="entry name" value="Zinc/RING finger domain, C3HC4 (zinc finger)"/>
    <property type="match status" value="1"/>
</dbReference>
<evidence type="ECO:0000313" key="5">
    <source>
        <dbReference type="Proteomes" id="UP001346149"/>
    </source>
</evidence>
<dbReference type="PANTHER" id="PTHR10579">
    <property type="entry name" value="CALCIUM-ACTIVATED CHLORIDE CHANNEL REGULATOR"/>
    <property type="match status" value="1"/>
</dbReference>